<feature type="domain" description="C2H2-type" evidence="11">
    <location>
        <begin position="587"/>
        <end position="614"/>
    </location>
</feature>
<dbReference type="FunFam" id="3.30.160.60:FF:000446">
    <property type="entry name" value="Zinc finger protein"/>
    <property type="match status" value="2"/>
</dbReference>
<evidence type="ECO:0000259" key="11">
    <source>
        <dbReference type="PROSITE" id="PS50157"/>
    </source>
</evidence>
<feature type="region of interest" description="Disordered" evidence="10">
    <location>
        <begin position="1"/>
        <end position="46"/>
    </location>
</feature>
<evidence type="ECO:0000256" key="8">
    <source>
        <dbReference type="ARBA" id="ARBA00023242"/>
    </source>
</evidence>
<feature type="domain" description="C2H2-type" evidence="11">
    <location>
        <begin position="130"/>
        <end position="152"/>
    </location>
</feature>
<dbReference type="GO" id="GO:0000981">
    <property type="term" value="F:DNA-binding transcription factor activity, RNA polymerase II-specific"/>
    <property type="evidence" value="ECO:0007669"/>
    <property type="project" value="TreeGrafter"/>
</dbReference>
<keyword evidence="7" id="KW-0804">Transcription</keyword>
<evidence type="ECO:0000256" key="4">
    <source>
        <dbReference type="ARBA" id="ARBA00022771"/>
    </source>
</evidence>
<feature type="domain" description="C2H2-type" evidence="11">
    <location>
        <begin position="669"/>
        <end position="696"/>
    </location>
</feature>
<feature type="compositionally biased region" description="Acidic residues" evidence="10">
    <location>
        <begin position="541"/>
        <end position="551"/>
    </location>
</feature>
<feature type="domain" description="C2H2-type" evidence="11">
    <location>
        <begin position="615"/>
        <end position="642"/>
    </location>
</feature>
<feature type="region of interest" description="Disordered" evidence="10">
    <location>
        <begin position="365"/>
        <end position="385"/>
    </location>
</feature>
<dbReference type="FunFam" id="3.30.160.60:FF:000624">
    <property type="entry name" value="zinc finger protein 697"/>
    <property type="match status" value="2"/>
</dbReference>
<name>A0A8B8E4V9_CRAVI</name>
<feature type="compositionally biased region" description="Basic and acidic residues" evidence="10">
    <location>
        <begin position="1"/>
        <end position="23"/>
    </location>
</feature>
<feature type="domain" description="C2H2-type" evidence="11">
    <location>
        <begin position="725"/>
        <end position="747"/>
    </location>
</feature>
<feature type="region of interest" description="Disordered" evidence="10">
    <location>
        <begin position="474"/>
        <end position="578"/>
    </location>
</feature>
<dbReference type="PROSITE" id="PS00028">
    <property type="entry name" value="ZINC_FINGER_C2H2_1"/>
    <property type="match status" value="11"/>
</dbReference>
<proteinExistence type="predicted"/>
<dbReference type="GeneID" id="111131483"/>
<keyword evidence="2" id="KW-0479">Metal-binding</keyword>
<protein>
    <submittedName>
        <fullName evidence="13">Zinc finger protein Xfin-like</fullName>
    </submittedName>
</protein>
<evidence type="ECO:0000256" key="9">
    <source>
        <dbReference type="PROSITE-ProRule" id="PRU00042"/>
    </source>
</evidence>
<dbReference type="GO" id="GO:0008270">
    <property type="term" value="F:zinc ion binding"/>
    <property type="evidence" value="ECO:0007669"/>
    <property type="project" value="UniProtKB-KW"/>
</dbReference>
<feature type="compositionally biased region" description="Basic residues" evidence="10">
    <location>
        <begin position="499"/>
        <end position="519"/>
    </location>
</feature>
<dbReference type="Gene3D" id="3.30.160.60">
    <property type="entry name" value="Classic Zinc Finger"/>
    <property type="match status" value="12"/>
</dbReference>
<feature type="domain" description="C2H2-type" evidence="11">
    <location>
        <begin position="697"/>
        <end position="724"/>
    </location>
</feature>
<organism evidence="12 13">
    <name type="scientific">Crassostrea virginica</name>
    <name type="common">Eastern oyster</name>
    <dbReference type="NCBI Taxonomy" id="6565"/>
    <lineage>
        <taxon>Eukaryota</taxon>
        <taxon>Metazoa</taxon>
        <taxon>Spiralia</taxon>
        <taxon>Lophotrochozoa</taxon>
        <taxon>Mollusca</taxon>
        <taxon>Bivalvia</taxon>
        <taxon>Autobranchia</taxon>
        <taxon>Pteriomorphia</taxon>
        <taxon>Ostreida</taxon>
        <taxon>Ostreoidea</taxon>
        <taxon>Ostreidae</taxon>
        <taxon>Crassostrea</taxon>
    </lineage>
</organism>
<evidence type="ECO:0000256" key="3">
    <source>
        <dbReference type="ARBA" id="ARBA00022737"/>
    </source>
</evidence>
<feature type="region of interest" description="Disordered" evidence="10">
    <location>
        <begin position="877"/>
        <end position="896"/>
    </location>
</feature>
<gene>
    <name evidence="13" type="primary">LOC111131483</name>
</gene>
<dbReference type="Pfam" id="PF00096">
    <property type="entry name" value="zf-C2H2"/>
    <property type="match status" value="9"/>
</dbReference>
<dbReference type="SMART" id="SM00355">
    <property type="entry name" value="ZnF_C2H2"/>
    <property type="match status" value="13"/>
</dbReference>
<evidence type="ECO:0000256" key="5">
    <source>
        <dbReference type="ARBA" id="ARBA00022833"/>
    </source>
</evidence>
<dbReference type="InterPro" id="IPR013087">
    <property type="entry name" value="Znf_C2H2_type"/>
</dbReference>
<feature type="domain" description="C2H2-type" evidence="11">
    <location>
        <begin position="795"/>
        <end position="822"/>
    </location>
</feature>
<evidence type="ECO:0000256" key="1">
    <source>
        <dbReference type="ARBA" id="ARBA00004123"/>
    </source>
</evidence>
<feature type="compositionally biased region" description="Basic residues" evidence="10">
    <location>
        <begin position="529"/>
        <end position="538"/>
    </location>
</feature>
<keyword evidence="12" id="KW-1185">Reference proteome</keyword>
<reference evidence="13" key="1">
    <citation type="submission" date="2025-08" db="UniProtKB">
        <authorList>
            <consortium name="RefSeq"/>
        </authorList>
    </citation>
    <scope>IDENTIFICATION</scope>
    <source>
        <tissue evidence="13">Whole sample</tissue>
    </source>
</reference>
<evidence type="ECO:0000313" key="12">
    <source>
        <dbReference type="Proteomes" id="UP000694844"/>
    </source>
</evidence>
<dbReference type="SUPFAM" id="SSF57667">
    <property type="entry name" value="beta-beta-alpha zinc fingers"/>
    <property type="match status" value="6"/>
</dbReference>
<evidence type="ECO:0000256" key="2">
    <source>
        <dbReference type="ARBA" id="ARBA00022723"/>
    </source>
</evidence>
<feature type="compositionally biased region" description="Basic and acidic residues" evidence="10">
    <location>
        <begin position="910"/>
        <end position="925"/>
    </location>
</feature>
<keyword evidence="8" id="KW-0539">Nucleus</keyword>
<dbReference type="GO" id="GO:0005634">
    <property type="term" value="C:nucleus"/>
    <property type="evidence" value="ECO:0007669"/>
    <property type="project" value="UniProtKB-SubCell"/>
</dbReference>
<accession>A0A8B8E4V9</accession>
<dbReference type="FunFam" id="3.30.160.60:FF:000012">
    <property type="entry name" value="RB-associated KRAB zinc finger protein-like"/>
    <property type="match status" value="1"/>
</dbReference>
<keyword evidence="6" id="KW-0805">Transcription regulation</keyword>
<dbReference type="GO" id="GO:0000977">
    <property type="term" value="F:RNA polymerase II transcription regulatory region sequence-specific DNA binding"/>
    <property type="evidence" value="ECO:0007669"/>
    <property type="project" value="TreeGrafter"/>
</dbReference>
<feature type="domain" description="C2H2-type" evidence="11">
    <location>
        <begin position="823"/>
        <end position="850"/>
    </location>
</feature>
<dbReference type="PANTHER" id="PTHR24379:SF127">
    <property type="entry name" value="BLOODY FINGERS-RELATED"/>
    <property type="match status" value="1"/>
</dbReference>
<keyword evidence="3" id="KW-0677">Repeat</keyword>
<dbReference type="Proteomes" id="UP000694844">
    <property type="component" value="Chromosome 4"/>
</dbReference>
<evidence type="ECO:0000256" key="7">
    <source>
        <dbReference type="ARBA" id="ARBA00023163"/>
    </source>
</evidence>
<sequence>MEESDESKKLPTTEYQEHSKEIIDTNNVEEQEEIKFPKPPRKRKPQSFMCEECGKIFNRADLLRNHKRVHSGDKPFTCEVCGDKFRELGHLRRHMTRHTGKKPYQCYICGKELNSSLAKHLRRHLNDRQFSCVLCDKKFVSGFELKQHILTHKKGTFQENSNRGTPSLDKREPKLYKPCDLPSFPVGPSMAVPALQMEVNKGVSPYQSSVQESPLPFYQRPAAAEGNQSLENQFRDNPDPAMFMNWDSLSYVAGMMLTPPAPNQQQFKSKSSGRKRLSDLSWDIAQSIQKQQQEQALLQQQHEQAMLHADAREQTGACSEEGNDDTNGLVGLTIQREQCSEDSYLNKKDPNLKVREDLKLAGKSGCRSPLVTDREETNNDPPEVTADAPRIVLKQDPSPPKCIQKDLININPEAFTQVKHLTVSVKEEPLDEETDCVLTTENTAHTKDLYEDDTISHKEDFDYSTDEYEAEAYFQKLDDSSVEGKDEKDMDWTPESKSPKKTLKIKIKTPKPGSKRKGSKKNEEDEVPKKKRRKKKKKVMEEDDEDEDEELPTTVCTDSNTLYVIPPEENGTPGSKKKRIAKKDTMFVCDECGKVFFRNDLLRNHMRVHTGDKPFTCEVCGESFRESGHLRRHMTRHTGKKPYKCELCGKELNSSLAKHMRRHMNDRQFPCTMCDKKFVSGFELKHHMIIHNASDHIPCHICGRKFSHTNILQRHMLTHSDNRPFPCPDCDKSYKCKQDLDRHRSIHKEVFTATCHVCGKQFCQDRYLYRHLKRHEQLKEEGVDETERSTKIKPFSCEVCHQRFTTAPNLKQHMHLHFSTEKFACYLCSKMFTQKRYLQRHIRRHKQNRIKGSYLNVDETEFLMERMVATFNEQNSKVNQLTGSSEYQEPESPNSIEEGEVMNQSNQDVNNHKPDPAHLSDEETPQKPVFPMATKEFTGIVNKEEDSEATEEEECIPSNYLHVMVHPPGLVLAQNQNKMT</sequence>
<feature type="domain" description="C2H2-type" evidence="11">
    <location>
        <begin position="76"/>
        <end position="103"/>
    </location>
</feature>
<dbReference type="PANTHER" id="PTHR24379">
    <property type="entry name" value="KRAB AND ZINC FINGER DOMAIN-CONTAINING"/>
    <property type="match status" value="1"/>
</dbReference>
<feature type="domain" description="C2H2-type" evidence="11">
    <location>
        <begin position="753"/>
        <end position="780"/>
    </location>
</feature>
<dbReference type="PROSITE" id="PS50157">
    <property type="entry name" value="ZINC_FINGER_C2H2_2"/>
    <property type="match status" value="11"/>
</dbReference>
<dbReference type="RefSeq" id="XP_022334739.1">
    <property type="nucleotide sequence ID" value="XM_022479031.1"/>
</dbReference>
<dbReference type="OrthoDB" id="8117402at2759"/>
<feature type="region of interest" description="Disordered" evidence="10">
    <location>
        <begin position="902"/>
        <end position="931"/>
    </location>
</feature>
<feature type="compositionally biased region" description="Basic and acidic residues" evidence="10">
    <location>
        <begin position="476"/>
        <end position="491"/>
    </location>
</feature>
<feature type="domain" description="C2H2-type" evidence="11">
    <location>
        <begin position="48"/>
        <end position="75"/>
    </location>
</feature>
<dbReference type="InterPro" id="IPR036236">
    <property type="entry name" value="Znf_C2H2_sf"/>
</dbReference>
<dbReference type="KEGG" id="cvn:111131483"/>
<comment type="subcellular location">
    <subcellularLocation>
        <location evidence="1">Nucleus</location>
    </subcellularLocation>
</comment>
<keyword evidence="5" id="KW-0862">Zinc</keyword>
<dbReference type="AlphaFoldDB" id="A0A8B8E4V9"/>
<keyword evidence="4 9" id="KW-0863">Zinc-finger</keyword>
<evidence type="ECO:0000256" key="6">
    <source>
        <dbReference type="ARBA" id="ARBA00023015"/>
    </source>
</evidence>
<feature type="compositionally biased region" description="Polar residues" evidence="10">
    <location>
        <begin position="877"/>
        <end position="895"/>
    </location>
</feature>
<dbReference type="FunFam" id="3.30.160.60:FF:000145">
    <property type="entry name" value="Zinc finger protein 574"/>
    <property type="match status" value="1"/>
</dbReference>
<evidence type="ECO:0000256" key="10">
    <source>
        <dbReference type="SAM" id="MobiDB-lite"/>
    </source>
</evidence>
<evidence type="ECO:0000313" key="13">
    <source>
        <dbReference type="RefSeq" id="XP_022334739.1"/>
    </source>
</evidence>